<evidence type="ECO:0000313" key="1">
    <source>
        <dbReference type="EMBL" id="SPD02967.1"/>
    </source>
</evidence>
<name>A0A2N9GKI5_FAGSY</name>
<accession>A0A2N9GKI5</accession>
<proteinExistence type="predicted"/>
<sequence>MPAMVGRSRERAFAGLKERIAQKLQGWNEKHLSKVGRETLVKAVAQAILKFTMSCFQLLKGFCDDVSAMIVRFWWGYSSNGRKIHWVKWSRLCKPKVDGGVGFRDFRAFNMALLAKQGWRFLTNT</sequence>
<protein>
    <recommendedName>
        <fullName evidence="2">Reverse transcriptase zinc-binding domain-containing protein</fullName>
    </recommendedName>
</protein>
<dbReference type="PANTHER" id="PTHR33116:SF86">
    <property type="entry name" value="REVERSE TRANSCRIPTASE DOMAIN-CONTAINING PROTEIN"/>
    <property type="match status" value="1"/>
</dbReference>
<gene>
    <name evidence="1" type="ORF">FSB_LOCUS30849</name>
</gene>
<dbReference type="PANTHER" id="PTHR33116">
    <property type="entry name" value="REVERSE TRANSCRIPTASE ZINC-BINDING DOMAIN-CONTAINING PROTEIN-RELATED-RELATED"/>
    <property type="match status" value="1"/>
</dbReference>
<dbReference type="EMBL" id="OIVN01002358">
    <property type="protein sequence ID" value="SPD02967.1"/>
    <property type="molecule type" value="Genomic_DNA"/>
</dbReference>
<organism evidence="1">
    <name type="scientific">Fagus sylvatica</name>
    <name type="common">Beechnut</name>
    <dbReference type="NCBI Taxonomy" id="28930"/>
    <lineage>
        <taxon>Eukaryota</taxon>
        <taxon>Viridiplantae</taxon>
        <taxon>Streptophyta</taxon>
        <taxon>Embryophyta</taxon>
        <taxon>Tracheophyta</taxon>
        <taxon>Spermatophyta</taxon>
        <taxon>Magnoliopsida</taxon>
        <taxon>eudicotyledons</taxon>
        <taxon>Gunneridae</taxon>
        <taxon>Pentapetalae</taxon>
        <taxon>rosids</taxon>
        <taxon>fabids</taxon>
        <taxon>Fagales</taxon>
        <taxon>Fagaceae</taxon>
        <taxon>Fagus</taxon>
    </lineage>
</organism>
<dbReference type="AlphaFoldDB" id="A0A2N9GKI5"/>
<reference evidence="1" key="1">
    <citation type="submission" date="2018-02" db="EMBL/GenBank/DDBJ databases">
        <authorList>
            <person name="Cohen D.B."/>
            <person name="Kent A.D."/>
        </authorList>
    </citation>
    <scope>NUCLEOTIDE SEQUENCE</scope>
</reference>
<evidence type="ECO:0008006" key="2">
    <source>
        <dbReference type="Google" id="ProtNLM"/>
    </source>
</evidence>